<dbReference type="SMART" id="SM01052">
    <property type="entry name" value="CAP_GLY"/>
    <property type="match status" value="1"/>
</dbReference>
<dbReference type="Proteomes" id="UP000828236">
    <property type="component" value="Unassembled WGS sequence"/>
</dbReference>
<dbReference type="InterPro" id="IPR000938">
    <property type="entry name" value="CAP-Gly_domain"/>
</dbReference>
<dbReference type="GO" id="GO:0031122">
    <property type="term" value="P:cytoplasmic microtubule organization"/>
    <property type="evidence" value="ECO:0007669"/>
    <property type="project" value="TreeGrafter"/>
</dbReference>
<dbReference type="InterPro" id="IPR036859">
    <property type="entry name" value="CAP-Gly_dom_sf"/>
</dbReference>
<dbReference type="OrthoDB" id="2130750at2759"/>
<organism evidence="4 5">
    <name type="scientific">Dermatophagoides farinae</name>
    <name type="common">American house dust mite</name>
    <dbReference type="NCBI Taxonomy" id="6954"/>
    <lineage>
        <taxon>Eukaryota</taxon>
        <taxon>Metazoa</taxon>
        <taxon>Ecdysozoa</taxon>
        <taxon>Arthropoda</taxon>
        <taxon>Chelicerata</taxon>
        <taxon>Arachnida</taxon>
        <taxon>Acari</taxon>
        <taxon>Acariformes</taxon>
        <taxon>Sarcoptiformes</taxon>
        <taxon>Astigmata</taxon>
        <taxon>Psoroptidia</taxon>
        <taxon>Analgoidea</taxon>
        <taxon>Pyroglyphidae</taxon>
        <taxon>Dermatophagoidinae</taxon>
        <taxon>Dermatophagoides</taxon>
    </lineage>
</organism>
<reference evidence="4" key="1">
    <citation type="submission" date="2013-05" db="EMBL/GenBank/DDBJ databases">
        <authorList>
            <person name="Yim A.K.Y."/>
            <person name="Chan T.F."/>
            <person name="Ji K.M."/>
            <person name="Liu X.Y."/>
            <person name="Zhou J.W."/>
            <person name="Li R.Q."/>
            <person name="Yang K.Y."/>
            <person name="Li J."/>
            <person name="Li M."/>
            <person name="Law P.T.W."/>
            <person name="Wu Y.L."/>
            <person name="Cai Z.L."/>
            <person name="Qin H."/>
            <person name="Bao Y."/>
            <person name="Leung R.K.K."/>
            <person name="Ng P.K.S."/>
            <person name="Zou J."/>
            <person name="Zhong X.J."/>
            <person name="Ran P.X."/>
            <person name="Zhong N.S."/>
            <person name="Liu Z.G."/>
            <person name="Tsui S.K.W."/>
        </authorList>
    </citation>
    <scope>NUCLEOTIDE SEQUENCE</scope>
    <source>
        <strain evidence="4">Derf</strain>
        <tissue evidence="4">Whole organism</tissue>
    </source>
</reference>
<dbReference type="PROSITE" id="PS50245">
    <property type="entry name" value="CAP_GLY_2"/>
    <property type="match status" value="1"/>
</dbReference>
<evidence type="ECO:0000313" key="5">
    <source>
        <dbReference type="Proteomes" id="UP000790347"/>
    </source>
</evidence>
<accession>A0A922HRT8</accession>
<feature type="compositionally biased region" description="Low complexity" evidence="1">
    <location>
        <begin position="202"/>
        <end position="219"/>
    </location>
</feature>
<dbReference type="Gene3D" id="2.30.30.190">
    <property type="entry name" value="CAP Gly-rich-like domain"/>
    <property type="match status" value="1"/>
</dbReference>
<gene>
    <name evidence="4" type="primary">CLIP1_4</name>
    <name evidence="4" type="ORF">DERF_010887</name>
    <name evidence="3" type="ORF">HUG17_9526</name>
</gene>
<dbReference type="PROSITE" id="PS00845">
    <property type="entry name" value="CAP_GLY_1"/>
    <property type="match status" value="1"/>
</dbReference>
<reference evidence="4" key="4">
    <citation type="journal article" date="2022" name="Res Sq">
        <title>Comparative Genomics Reveals Insights into the Divergent Evolution of Astigmatic Mites and Household Pest Adaptations.</title>
        <authorList>
            <person name="Xiong Q."/>
            <person name="Wan A.T.-Y."/>
            <person name="Liu X.-Y."/>
            <person name="Fung C.S.-H."/>
            <person name="Xiao X."/>
            <person name="Malainual N."/>
            <person name="Hou J."/>
            <person name="Wang L."/>
            <person name="Wang M."/>
            <person name="Yang K."/>
            <person name="Cui Y."/>
            <person name="Leung E."/>
            <person name="Nong W."/>
            <person name="Shin S.-K."/>
            <person name="Au S."/>
            <person name="Jeong K.Y."/>
            <person name="Chew F.T."/>
            <person name="Hui J."/>
            <person name="Leung T.F."/>
            <person name="Tungtrongchitr A."/>
            <person name="Zhong N."/>
            <person name="Liu Z."/>
            <person name="Tsui S."/>
        </authorList>
    </citation>
    <scope>NUCLEOTIDE SEQUENCE</scope>
    <source>
        <strain evidence="4">Derf</strain>
        <tissue evidence="4">Whole organism</tissue>
    </source>
</reference>
<feature type="compositionally biased region" description="Low complexity" evidence="1">
    <location>
        <begin position="110"/>
        <end position="141"/>
    </location>
</feature>
<dbReference type="EMBL" id="SDOV01000003">
    <property type="protein sequence ID" value="KAH7642835.1"/>
    <property type="molecule type" value="Genomic_DNA"/>
</dbReference>
<evidence type="ECO:0000313" key="3">
    <source>
        <dbReference type="EMBL" id="KAH7642835.1"/>
    </source>
</evidence>
<dbReference type="GO" id="GO:0051010">
    <property type="term" value="F:microtubule plus-end binding"/>
    <property type="evidence" value="ECO:0007669"/>
    <property type="project" value="TreeGrafter"/>
</dbReference>
<name>A0A922HRT8_DERFA</name>
<feature type="domain" description="CAP-Gly" evidence="2">
    <location>
        <begin position="48"/>
        <end position="90"/>
    </location>
</feature>
<protein>
    <submittedName>
        <fullName evidence="4">CAP-GLY domain-containing linker protein 1</fullName>
    </submittedName>
    <submittedName>
        <fullName evidence="3">Cap-gly domain containing linker protein-like protein 3</fullName>
    </submittedName>
</protein>
<dbReference type="EMBL" id="ASGP02000005">
    <property type="protein sequence ID" value="KAH9506145.1"/>
    <property type="molecule type" value="Genomic_DNA"/>
</dbReference>
<dbReference type="GO" id="GO:0005938">
    <property type="term" value="C:cell cortex"/>
    <property type="evidence" value="ECO:0007669"/>
    <property type="project" value="TreeGrafter"/>
</dbReference>
<dbReference type="GO" id="GO:0005634">
    <property type="term" value="C:nucleus"/>
    <property type="evidence" value="ECO:0007669"/>
    <property type="project" value="TreeGrafter"/>
</dbReference>
<reference evidence="3" key="2">
    <citation type="submission" date="2020-06" db="EMBL/GenBank/DDBJ databases">
        <authorList>
            <person name="Ji K."/>
            <person name="Li J."/>
        </authorList>
    </citation>
    <scope>NUCLEOTIDE SEQUENCE</scope>
    <source>
        <strain evidence="3">JKM2019</strain>
        <tissue evidence="3">Whole body</tissue>
    </source>
</reference>
<dbReference type="PANTHER" id="PTHR18916:SF82">
    <property type="entry name" value="CAP-GLY DOMAIN-CONTAINING PROTEIN"/>
    <property type="match status" value="1"/>
</dbReference>
<proteinExistence type="predicted"/>
<dbReference type="GO" id="GO:0035371">
    <property type="term" value="C:microtubule plus-end"/>
    <property type="evidence" value="ECO:0007669"/>
    <property type="project" value="TreeGrafter"/>
</dbReference>
<sequence length="232" mass="25754">MNNQNLTIGKRIVVDNLPTSFIDDPDSYMVGDRVWVQGIKPGYIVYIGDVQFARGEWAGIVLDKPEGKNDGSVHGVRYFQCQPNHGLFTRLHRLSRYPIDVVDVNNNPINLTSNNNDDNDQKTSTSSKAKTGSPSTTTTSTVRTQRLCSADGKVTTTITRVTKSPIQIPHYMLPIKPTKVITTVTTTTTTMEKPKQQPAQPKSVLKSSCRISSSSPSSSENRRKSNQHHVHF</sequence>
<evidence type="ECO:0000259" key="2">
    <source>
        <dbReference type="PROSITE" id="PS50245"/>
    </source>
</evidence>
<dbReference type="Proteomes" id="UP000790347">
    <property type="component" value="Unassembled WGS sequence"/>
</dbReference>
<feature type="region of interest" description="Disordered" evidence="1">
    <location>
        <begin position="187"/>
        <end position="232"/>
    </location>
</feature>
<dbReference type="Pfam" id="PF01302">
    <property type="entry name" value="CAP_GLY"/>
    <property type="match status" value="1"/>
</dbReference>
<evidence type="ECO:0000256" key="1">
    <source>
        <dbReference type="SAM" id="MobiDB-lite"/>
    </source>
</evidence>
<evidence type="ECO:0000313" key="4">
    <source>
        <dbReference type="EMBL" id="KAH9506145.1"/>
    </source>
</evidence>
<reference evidence="3" key="3">
    <citation type="journal article" date="2021" name="World Allergy Organ. J.">
        <title>Chromosome-level assembly of Dermatophagoides farinae genome and transcriptome reveals two novel allergens Der f 37 and Der f 39.</title>
        <authorList>
            <person name="Chen J."/>
            <person name="Cai Z."/>
            <person name="Fan D."/>
            <person name="Hu J."/>
            <person name="Hou Y."/>
            <person name="He Y."/>
            <person name="Zhang Z."/>
            <person name="Zhao Z."/>
            <person name="Gao P."/>
            <person name="Hu W."/>
            <person name="Sun J."/>
            <person name="Li J."/>
            <person name="Ji K."/>
        </authorList>
    </citation>
    <scope>NUCLEOTIDE SEQUENCE</scope>
    <source>
        <strain evidence="3">JKM2019</strain>
    </source>
</reference>
<feature type="region of interest" description="Disordered" evidence="1">
    <location>
        <begin position="110"/>
        <end position="144"/>
    </location>
</feature>
<dbReference type="PANTHER" id="PTHR18916">
    <property type="entry name" value="DYNACTIN 1-RELATED MICROTUBULE-BINDING"/>
    <property type="match status" value="1"/>
</dbReference>
<dbReference type="AlphaFoldDB" id="A0A922HRT8"/>
<keyword evidence="5" id="KW-1185">Reference proteome</keyword>
<dbReference type="SUPFAM" id="SSF74924">
    <property type="entry name" value="Cap-Gly domain"/>
    <property type="match status" value="1"/>
</dbReference>
<comment type="caution">
    <text evidence="4">The sequence shown here is derived from an EMBL/GenBank/DDBJ whole genome shotgun (WGS) entry which is preliminary data.</text>
</comment>